<dbReference type="Proteomes" id="UP001056120">
    <property type="component" value="Linkage Group LG02"/>
</dbReference>
<evidence type="ECO:0000313" key="2">
    <source>
        <dbReference type="Proteomes" id="UP001056120"/>
    </source>
</evidence>
<reference evidence="1 2" key="2">
    <citation type="journal article" date="2022" name="Mol. Ecol. Resour.">
        <title>The genomes of chicory, endive, great burdock and yacon provide insights into Asteraceae paleo-polyploidization history and plant inulin production.</title>
        <authorList>
            <person name="Fan W."/>
            <person name="Wang S."/>
            <person name="Wang H."/>
            <person name="Wang A."/>
            <person name="Jiang F."/>
            <person name="Liu H."/>
            <person name="Zhao H."/>
            <person name="Xu D."/>
            <person name="Zhang Y."/>
        </authorList>
    </citation>
    <scope>NUCLEOTIDE SEQUENCE [LARGE SCALE GENOMIC DNA]</scope>
    <source>
        <strain evidence="2">cv. Yunnan</strain>
        <tissue evidence="1">Leaves</tissue>
    </source>
</reference>
<comment type="caution">
    <text evidence="1">The sequence shown here is derived from an EMBL/GenBank/DDBJ whole genome shotgun (WGS) entry which is preliminary data.</text>
</comment>
<proteinExistence type="predicted"/>
<protein>
    <submittedName>
        <fullName evidence="1">Uncharacterized protein</fullName>
    </submittedName>
</protein>
<evidence type="ECO:0000313" key="1">
    <source>
        <dbReference type="EMBL" id="KAI3825036.1"/>
    </source>
</evidence>
<sequence length="180" mass="20589">MQGRHKLFNVALAFQVKEYIKCEVIKKKEHDYIERALKRLVKHSNIWVLGNTQVERQAILSFLVYTTTYSNKRDKPLNGTFVAKLLNDIFGIQARGGCACAGPYGHFLLGIDDPHSLAIRSAVKMVRVPKANTQQKVLDYKTIYALYLEVAKHIGNMLPEFPFQSTLPKDIDSSYVFFQH</sequence>
<keyword evidence="2" id="KW-1185">Reference proteome</keyword>
<gene>
    <name evidence="1" type="ORF">L1987_06511</name>
</gene>
<accession>A0ACB9JYC4</accession>
<dbReference type="EMBL" id="CM042019">
    <property type="protein sequence ID" value="KAI3825036.1"/>
    <property type="molecule type" value="Genomic_DNA"/>
</dbReference>
<organism evidence="1 2">
    <name type="scientific">Smallanthus sonchifolius</name>
    <dbReference type="NCBI Taxonomy" id="185202"/>
    <lineage>
        <taxon>Eukaryota</taxon>
        <taxon>Viridiplantae</taxon>
        <taxon>Streptophyta</taxon>
        <taxon>Embryophyta</taxon>
        <taxon>Tracheophyta</taxon>
        <taxon>Spermatophyta</taxon>
        <taxon>Magnoliopsida</taxon>
        <taxon>eudicotyledons</taxon>
        <taxon>Gunneridae</taxon>
        <taxon>Pentapetalae</taxon>
        <taxon>asterids</taxon>
        <taxon>campanulids</taxon>
        <taxon>Asterales</taxon>
        <taxon>Asteraceae</taxon>
        <taxon>Asteroideae</taxon>
        <taxon>Heliantheae alliance</taxon>
        <taxon>Millerieae</taxon>
        <taxon>Smallanthus</taxon>
    </lineage>
</organism>
<reference evidence="2" key="1">
    <citation type="journal article" date="2022" name="Mol. Ecol. Resour.">
        <title>The genomes of chicory, endive, great burdock and yacon provide insights into Asteraceae palaeo-polyploidization history and plant inulin production.</title>
        <authorList>
            <person name="Fan W."/>
            <person name="Wang S."/>
            <person name="Wang H."/>
            <person name="Wang A."/>
            <person name="Jiang F."/>
            <person name="Liu H."/>
            <person name="Zhao H."/>
            <person name="Xu D."/>
            <person name="Zhang Y."/>
        </authorList>
    </citation>
    <scope>NUCLEOTIDE SEQUENCE [LARGE SCALE GENOMIC DNA]</scope>
    <source>
        <strain evidence="2">cv. Yunnan</strain>
    </source>
</reference>
<name>A0ACB9JYC4_9ASTR</name>